<dbReference type="Gene3D" id="3.30.300.210">
    <property type="entry name" value="Nutrient germinant receptor protein C, domain 3"/>
    <property type="match status" value="1"/>
</dbReference>
<sequence length="370" mass="42629">MRKKITVLCSILMCTIILTGCFNYRDIDKILFVTTVVFDVDDDKNIVTYLEVFQPVKNLGKSQQGEKRLTFKGTGKTAFESLNDINLHCSYELNFTQVKAYIFTEKAARKGIKPFIDLARRRIQFYLRPYVATFIGNANELMKGGFKENEYVGFLLSELIINTGTSSRAIELQYNDFLNRRIDPNRDVVMTAIDLEATQNKNSVELNGGAIFKNDKLVDKIDKSEAESYNFMIGKVKSGSMEVLDPETKNDFVSLWILNSKTKTKGKYYNGKFHVRKIINVRARLVESQSFMNYNTGIQKTLEENAEKNIINNCNRVFNKYKDKNEDIFNVRDVYENEYKVSKPDIIKDTVIEIEPHVEIQQSGKASNFK</sequence>
<dbReference type="Pfam" id="PF25198">
    <property type="entry name" value="Spore_GerAC_N"/>
    <property type="match status" value="1"/>
</dbReference>
<comment type="similarity">
    <text evidence="2">Belongs to the GerABKC lipoprotein family.</text>
</comment>
<keyword evidence="5" id="KW-0472">Membrane</keyword>
<evidence type="ECO:0000259" key="9">
    <source>
        <dbReference type="Pfam" id="PF25198"/>
    </source>
</evidence>
<dbReference type="Pfam" id="PF05504">
    <property type="entry name" value="Spore_GerAC"/>
    <property type="match status" value="1"/>
</dbReference>
<dbReference type="GO" id="GO:0009847">
    <property type="term" value="P:spore germination"/>
    <property type="evidence" value="ECO:0007669"/>
    <property type="project" value="InterPro"/>
</dbReference>
<evidence type="ECO:0000256" key="7">
    <source>
        <dbReference type="ARBA" id="ARBA00023288"/>
    </source>
</evidence>
<comment type="subcellular location">
    <subcellularLocation>
        <location evidence="1">Membrane</location>
        <topology evidence="1">Lipid-anchor</topology>
    </subcellularLocation>
</comment>
<keyword evidence="4" id="KW-0732">Signal</keyword>
<dbReference type="KEGG" id="crw:CROST_011230"/>
<feature type="domain" description="Spore germination GerAC-like C-terminal" evidence="8">
    <location>
        <begin position="207"/>
        <end position="364"/>
    </location>
</feature>
<name>A0A1S8L255_9CLOT</name>
<dbReference type="InterPro" id="IPR008844">
    <property type="entry name" value="Spore_GerAC-like"/>
</dbReference>
<dbReference type="RefSeq" id="WP_077832323.1">
    <property type="nucleotide sequence ID" value="NZ_CP096983.1"/>
</dbReference>
<evidence type="ECO:0000313" key="11">
    <source>
        <dbReference type="Proteomes" id="UP000190951"/>
    </source>
</evidence>
<dbReference type="InterPro" id="IPR038501">
    <property type="entry name" value="Spore_GerAC_C_sf"/>
</dbReference>
<dbReference type="GO" id="GO:0016020">
    <property type="term" value="C:membrane"/>
    <property type="evidence" value="ECO:0007669"/>
    <property type="project" value="UniProtKB-SubCell"/>
</dbReference>
<evidence type="ECO:0000256" key="3">
    <source>
        <dbReference type="ARBA" id="ARBA00022544"/>
    </source>
</evidence>
<feature type="domain" description="Spore germination protein N-terminal" evidence="9">
    <location>
        <begin position="23"/>
        <end position="194"/>
    </location>
</feature>
<keyword evidence="3" id="KW-0309">Germination</keyword>
<dbReference type="PROSITE" id="PS51257">
    <property type="entry name" value="PROKAR_LIPOPROTEIN"/>
    <property type="match status" value="1"/>
</dbReference>
<dbReference type="InterPro" id="IPR057336">
    <property type="entry name" value="GerAC_N"/>
</dbReference>
<evidence type="ECO:0000259" key="8">
    <source>
        <dbReference type="Pfam" id="PF05504"/>
    </source>
</evidence>
<keyword evidence="7" id="KW-0449">Lipoprotein</keyword>
<dbReference type="STRING" id="84029.CROST_31390"/>
<reference evidence="10 11" key="1">
    <citation type="submission" date="2022-04" db="EMBL/GenBank/DDBJ databases">
        <title>Genome sequence of C. roseum typestrain.</title>
        <authorList>
            <person name="Poehlein A."/>
            <person name="Schoch T."/>
            <person name="Duerre P."/>
            <person name="Daniel R."/>
        </authorList>
    </citation>
    <scope>NUCLEOTIDE SEQUENCE [LARGE SCALE GENOMIC DNA]</scope>
    <source>
        <strain evidence="10 11">DSM 7320</strain>
    </source>
</reference>
<dbReference type="PANTHER" id="PTHR35789:SF1">
    <property type="entry name" value="SPORE GERMINATION PROTEIN B3"/>
    <property type="match status" value="1"/>
</dbReference>
<dbReference type="NCBIfam" id="TIGR02887">
    <property type="entry name" value="spore_ger_x_C"/>
    <property type="match status" value="1"/>
</dbReference>
<gene>
    <name evidence="10" type="ORF">CROST_011230</name>
</gene>
<evidence type="ECO:0000256" key="1">
    <source>
        <dbReference type="ARBA" id="ARBA00004635"/>
    </source>
</evidence>
<proteinExistence type="inferred from homology"/>
<dbReference type="EMBL" id="CP096983">
    <property type="protein sequence ID" value="URZ10415.1"/>
    <property type="molecule type" value="Genomic_DNA"/>
</dbReference>
<accession>A0A1S8L255</accession>
<evidence type="ECO:0000256" key="4">
    <source>
        <dbReference type="ARBA" id="ARBA00022729"/>
    </source>
</evidence>
<organism evidence="10 11">
    <name type="scientific">Clostridium felsineum</name>
    <dbReference type="NCBI Taxonomy" id="36839"/>
    <lineage>
        <taxon>Bacteria</taxon>
        <taxon>Bacillati</taxon>
        <taxon>Bacillota</taxon>
        <taxon>Clostridia</taxon>
        <taxon>Eubacteriales</taxon>
        <taxon>Clostridiaceae</taxon>
        <taxon>Clostridium</taxon>
    </lineage>
</organism>
<keyword evidence="6" id="KW-0564">Palmitate</keyword>
<evidence type="ECO:0000256" key="6">
    <source>
        <dbReference type="ARBA" id="ARBA00023139"/>
    </source>
</evidence>
<dbReference type="Proteomes" id="UP000190951">
    <property type="component" value="Chromosome"/>
</dbReference>
<protein>
    <submittedName>
        <fullName evidence="10">Uncharacterized protein</fullName>
    </submittedName>
</protein>
<dbReference type="InterPro" id="IPR046953">
    <property type="entry name" value="Spore_GerAC-like_C"/>
</dbReference>
<dbReference type="PANTHER" id="PTHR35789">
    <property type="entry name" value="SPORE GERMINATION PROTEIN B3"/>
    <property type="match status" value="1"/>
</dbReference>
<keyword evidence="11" id="KW-1185">Reference proteome</keyword>
<evidence type="ECO:0000256" key="5">
    <source>
        <dbReference type="ARBA" id="ARBA00023136"/>
    </source>
</evidence>
<dbReference type="AlphaFoldDB" id="A0A1S8L255"/>
<evidence type="ECO:0000256" key="2">
    <source>
        <dbReference type="ARBA" id="ARBA00007886"/>
    </source>
</evidence>
<evidence type="ECO:0000313" key="10">
    <source>
        <dbReference type="EMBL" id="URZ10415.1"/>
    </source>
</evidence>